<dbReference type="Pfam" id="PF00753">
    <property type="entry name" value="Lactamase_B"/>
    <property type="match status" value="1"/>
</dbReference>
<dbReference type="GO" id="GO:0004416">
    <property type="term" value="F:hydroxyacylglutathione hydrolase activity"/>
    <property type="evidence" value="ECO:0007669"/>
    <property type="project" value="UniProtKB-EC"/>
</dbReference>
<evidence type="ECO:0000259" key="1">
    <source>
        <dbReference type="SMART" id="SM00849"/>
    </source>
</evidence>
<dbReference type="SUPFAM" id="SSF56281">
    <property type="entry name" value="Metallo-hydrolase/oxidoreductase"/>
    <property type="match status" value="1"/>
</dbReference>
<comment type="caution">
    <text evidence="2">The sequence shown here is derived from an EMBL/GenBank/DDBJ whole genome shotgun (WGS) entry which is preliminary data.</text>
</comment>
<dbReference type="AlphaFoldDB" id="A0A644ZLP7"/>
<dbReference type="InterPro" id="IPR036866">
    <property type="entry name" value="RibonucZ/Hydroxyglut_hydro"/>
</dbReference>
<dbReference type="PANTHER" id="PTHR42951">
    <property type="entry name" value="METALLO-BETA-LACTAMASE DOMAIN-CONTAINING"/>
    <property type="match status" value="1"/>
</dbReference>
<protein>
    <submittedName>
        <fullName evidence="2">Hydroxyacylglutathione hydrolase GloC</fullName>
        <ecNumber evidence="2">3.1.2.6</ecNumber>
    </submittedName>
</protein>
<reference evidence="2" key="1">
    <citation type="submission" date="2019-08" db="EMBL/GenBank/DDBJ databases">
        <authorList>
            <person name="Kucharzyk K."/>
            <person name="Murdoch R.W."/>
            <person name="Higgins S."/>
            <person name="Loffler F."/>
        </authorList>
    </citation>
    <scope>NUCLEOTIDE SEQUENCE</scope>
</reference>
<feature type="domain" description="Metallo-beta-lactamase" evidence="1">
    <location>
        <begin position="24"/>
        <end position="216"/>
    </location>
</feature>
<name>A0A644ZLP7_9ZZZZ</name>
<keyword evidence="2" id="KW-0378">Hydrolase</keyword>
<gene>
    <name evidence="2" type="primary">gloC_19</name>
    <name evidence="2" type="ORF">SDC9_88352</name>
</gene>
<sequence length="249" mass="26913">MQLTDRVYMVGSGKSGISITHPMDCSIYLIDTGDGCMMVDSGVGLEPERIDAVIESHGFKMTDIKKLFLTHYHGDHACGAARIQKLSGCEIYAPAKEAEAIREGDEEANSLVLAKGILYPTDFFMPKCPGVIGLEEGDKVTLGDVTLTAYMVPGHSLCDMVLYGDIAGKKCIFTGDAVFACGQILLQSLHDVSIYPYKVAINRLAKLSVDSFFPGHGVFSILDGGDAIKACAKAFNSGMIPRQFYFYAL</sequence>
<dbReference type="SMART" id="SM00849">
    <property type="entry name" value="Lactamase_B"/>
    <property type="match status" value="1"/>
</dbReference>
<accession>A0A644ZLP7</accession>
<dbReference type="EMBL" id="VSSQ01009460">
    <property type="protein sequence ID" value="MPM41696.1"/>
    <property type="molecule type" value="Genomic_DNA"/>
</dbReference>
<dbReference type="PANTHER" id="PTHR42951:SF4">
    <property type="entry name" value="ACYL-COENZYME A THIOESTERASE MBLAC2"/>
    <property type="match status" value="1"/>
</dbReference>
<dbReference type="EC" id="3.1.2.6" evidence="2"/>
<proteinExistence type="predicted"/>
<dbReference type="Gene3D" id="3.60.15.10">
    <property type="entry name" value="Ribonuclease Z/Hydroxyacylglutathione hydrolase-like"/>
    <property type="match status" value="1"/>
</dbReference>
<organism evidence="2">
    <name type="scientific">bioreactor metagenome</name>
    <dbReference type="NCBI Taxonomy" id="1076179"/>
    <lineage>
        <taxon>unclassified sequences</taxon>
        <taxon>metagenomes</taxon>
        <taxon>ecological metagenomes</taxon>
    </lineage>
</organism>
<evidence type="ECO:0000313" key="2">
    <source>
        <dbReference type="EMBL" id="MPM41696.1"/>
    </source>
</evidence>
<dbReference type="InterPro" id="IPR001279">
    <property type="entry name" value="Metallo-B-lactamas"/>
</dbReference>
<dbReference type="InterPro" id="IPR050855">
    <property type="entry name" value="NDM-1-like"/>
</dbReference>